<dbReference type="AlphaFoldDB" id="A0AAE2CGW7"/>
<dbReference type="EMBL" id="JACGWO010000008">
    <property type="protein sequence ID" value="KAK4421639.1"/>
    <property type="molecule type" value="Genomic_DNA"/>
</dbReference>
<name>A0AAE2CGW7_9LAMI</name>
<proteinExistence type="predicted"/>
<reference evidence="1" key="2">
    <citation type="journal article" date="2024" name="Plant">
        <title>Genomic evolution and insights into agronomic trait innovations of Sesamum species.</title>
        <authorList>
            <person name="Miao H."/>
            <person name="Wang L."/>
            <person name="Qu L."/>
            <person name="Liu H."/>
            <person name="Sun Y."/>
            <person name="Le M."/>
            <person name="Wang Q."/>
            <person name="Wei S."/>
            <person name="Zheng Y."/>
            <person name="Lin W."/>
            <person name="Duan Y."/>
            <person name="Cao H."/>
            <person name="Xiong S."/>
            <person name="Wang X."/>
            <person name="Wei L."/>
            <person name="Li C."/>
            <person name="Ma Q."/>
            <person name="Ju M."/>
            <person name="Zhao R."/>
            <person name="Li G."/>
            <person name="Mu C."/>
            <person name="Tian Q."/>
            <person name="Mei H."/>
            <person name="Zhang T."/>
            <person name="Gao T."/>
            <person name="Zhang H."/>
        </authorList>
    </citation>
    <scope>NUCLEOTIDE SEQUENCE</scope>
    <source>
        <strain evidence="1">3651</strain>
    </source>
</reference>
<gene>
    <name evidence="1" type="ORF">Salat_2114500</name>
</gene>
<evidence type="ECO:0000313" key="1">
    <source>
        <dbReference type="EMBL" id="KAK4421639.1"/>
    </source>
</evidence>
<accession>A0AAE2CGW7</accession>
<protein>
    <submittedName>
        <fullName evidence="1">Uncharacterized protein</fullName>
    </submittedName>
</protein>
<reference evidence="1" key="1">
    <citation type="submission" date="2020-06" db="EMBL/GenBank/DDBJ databases">
        <authorList>
            <person name="Li T."/>
            <person name="Hu X."/>
            <person name="Zhang T."/>
            <person name="Song X."/>
            <person name="Zhang H."/>
            <person name="Dai N."/>
            <person name="Sheng W."/>
            <person name="Hou X."/>
            <person name="Wei L."/>
        </authorList>
    </citation>
    <scope>NUCLEOTIDE SEQUENCE</scope>
    <source>
        <strain evidence="1">3651</strain>
        <tissue evidence="1">Leaf</tissue>
    </source>
</reference>
<organism evidence="1 2">
    <name type="scientific">Sesamum alatum</name>
    <dbReference type="NCBI Taxonomy" id="300844"/>
    <lineage>
        <taxon>Eukaryota</taxon>
        <taxon>Viridiplantae</taxon>
        <taxon>Streptophyta</taxon>
        <taxon>Embryophyta</taxon>
        <taxon>Tracheophyta</taxon>
        <taxon>Spermatophyta</taxon>
        <taxon>Magnoliopsida</taxon>
        <taxon>eudicotyledons</taxon>
        <taxon>Gunneridae</taxon>
        <taxon>Pentapetalae</taxon>
        <taxon>asterids</taxon>
        <taxon>lamiids</taxon>
        <taxon>Lamiales</taxon>
        <taxon>Pedaliaceae</taxon>
        <taxon>Sesamum</taxon>
    </lineage>
</organism>
<keyword evidence="2" id="KW-1185">Reference proteome</keyword>
<comment type="caution">
    <text evidence="1">The sequence shown here is derived from an EMBL/GenBank/DDBJ whole genome shotgun (WGS) entry which is preliminary data.</text>
</comment>
<evidence type="ECO:0000313" key="2">
    <source>
        <dbReference type="Proteomes" id="UP001293254"/>
    </source>
</evidence>
<dbReference type="Proteomes" id="UP001293254">
    <property type="component" value="Unassembled WGS sequence"/>
</dbReference>
<sequence length="109" mass="12066">MLLKEVVGWWKQARKELCSSGNKVAAMEGFSVGGQAGKTEGLLEGHEVYLQSDEHKREVVHLKGFDEGFDQSRLDLSLDANFQPYPEEEATVAEPNGFNVLVDEVAKLS</sequence>